<evidence type="ECO:0000313" key="4">
    <source>
        <dbReference type="Proteomes" id="UP000024329"/>
    </source>
</evidence>
<proteinExistence type="predicted"/>
<comment type="caution">
    <text evidence="3">The sequence shown here is derived from an EMBL/GenBank/DDBJ whole genome shotgun (WGS) entry which is preliminary data.</text>
</comment>
<accession>A0A031JP27</accession>
<dbReference type="AlphaFoldDB" id="A0A031JP27"/>
<reference evidence="3 4" key="1">
    <citation type="submission" date="2014-03" db="EMBL/GenBank/DDBJ databases">
        <title>Whole genome sequence of Novosphingobium resinovorum KF1.</title>
        <authorList>
            <person name="Gan H.M."/>
            <person name="Gan H.Y."/>
            <person name="Chew T.H."/>
            <person name="Savka M.A."/>
        </authorList>
    </citation>
    <scope>NUCLEOTIDE SEQUENCE [LARGE SCALE GENOMIC DNA]</scope>
    <source>
        <strain evidence="3 4">KF1</strain>
    </source>
</reference>
<name>A0A031JP27_9SPHN</name>
<evidence type="ECO:0000256" key="2">
    <source>
        <dbReference type="SAM" id="MobiDB-lite"/>
    </source>
</evidence>
<evidence type="ECO:0000313" key="3">
    <source>
        <dbReference type="EMBL" id="EZP79526.1"/>
    </source>
</evidence>
<feature type="coiled-coil region" evidence="1">
    <location>
        <begin position="57"/>
        <end position="98"/>
    </location>
</feature>
<dbReference type="PATRIC" id="fig|158500.4.peg.4033"/>
<dbReference type="RefSeq" id="WP_036528090.1">
    <property type="nucleotide sequence ID" value="NZ_JFYZ01000024.1"/>
</dbReference>
<keyword evidence="1" id="KW-0175">Coiled coil</keyword>
<dbReference type="Proteomes" id="UP000024329">
    <property type="component" value="Unassembled WGS sequence"/>
</dbReference>
<dbReference type="eggNOG" id="ENOG50309GF">
    <property type="taxonomic scope" value="Bacteria"/>
</dbReference>
<organism evidence="3 4">
    <name type="scientific">Novosphingobium resinovorum</name>
    <dbReference type="NCBI Taxonomy" id="158500"/>
    <lineage>
        <taxon>Bacteria</taxon>
        <taxon>Pseudomonadati</taxon>
        <taxon>Pseudomonadota</taxon>
        <taxon>Alphaproteobacteria</taxon>
        <taxon>Sphingomonadales</taxon>
        <taxon>Sphingomonadaceae</taxon>
        <taxon>Novosphingobium</taxon>
    </lineage>
</organism>
<gene>
    <name evidence="3" type="ORF">BV97_03963</name>
</gene>
<evidence type="ECO:0000256" key="1">
    <source>
        <dbReference type="SAM" id="Coils"/>
    </source>
</evidence>
<sequence>MAQSLESRINAALRSAARLKDVEGVIADVEAEIGATQVKFDRETARSIDPALTTPQAREARNTAADLEHDIRRLNASLGLLRERRDKIVADAEEARRQAHFDAVKAERDDLARHIRARYPELALELLEMAQRIAKSDADCDKVRLKSAELVARECGWQWDASKGGGHVTRIANIHLPLLTREGGYLPVERNAMDGSTTYWEKKVESDQEYAKRPIPDLDPAPAKAA</sequence>
<feature type="compositionally biased region" description="Basic and acidic residues" evidence="2">
    <location>
        <begin position="203"/>
        <end position="216"/>
    </location>
</feature>
<protein>
    <submittedName>
        <fullName evidence="3">Uncharacterized protein</fullName>
    </submittedName>
</protein>
<dbReference type="EMBL" id="JFYZ01000024">
    <property type="protein sequence ID" value="EZP79526.1"/>
    <property type="molecule type" value="Genomic_DNA"/>
</dbReference>
<feature type="region of interest" description="Disordered" evidence="2">
    <location>
        <begin position="203"/>
        <end position="226"/>
    </location>
</feature>